<dbReference type="CDD" id="cd00082">
    <property type="entry name" value="HisKA"/>
    <property type="match status" value="1"/>
</dbReference>
<protein>
    <recommendedName>
        <fullName evidence="2">Signal transduction histidine kinase dimerisation/phosphoacceptor domain-containing protein</fullName>
    </recommendedName>
</protein>
<proteinExistence type="predicted"/>
<evidence type="ECO:0000259" key="2">
    <source>
        <dbReference type="Pfam" id="PF00512"/>
    </source>
</evidence>
<dbReference type="Pfam" id="PF00512">
    <property type="entry name" value="HisKA"/>
    <property type="match status" value="1"/>
</dbReference>
<organism evidence="3">
    <name type="scientific">marine sediment metagenome</name>
    <dbReference type="NCBI Taxonomy" id="412755"/>
    <lineage>
        <taxon>unclassified sequences</taxon>
        <taxon>metagenomes</taxon>
        <taxon>ecological metagenomes</taxon>
    </lineage>
</organism>
<reference evidence="3" key="1">
    <citation type="journal article" date="2015" name="Nature">
        <title>Complex archaea that bridge the gap between prokaryotes and eukaryotes.</title>
        <authorList>
            <person name="Spang A."/>
            <person name="Saw J.H."/>
            <person name="Jorgensen S.L."/>
            <person name="Zaremba-Niedzwiedzka K."/>
            <person name="Martijn J."/>
            <person name="Lind A.E."/>
            <person name="van Eijk R."/>
            <person name="Schleper C."/>
            <person name="Guy L."/>
            <person name="Ettema T.J."/>
        </authorList>
    </citation>
    <scope>NUCLEOTIDE SEQUENCE</scope>
</reference>
<keyword evidence="1" id="KW-0175">Coiled coil</keyword>
<dbReference type="SUPFAM" id="SSF47384">
    <property type="entry name" value="Homodimeric domain of signal transducing histidine kinase"/>
    <property type="match status" value="1"/>
</dbReference>
<sequence>MVGKVLLTGMTTAGILKGDNQGWNHDSMRHSNARKFGKAGGIYKSETYFEGNNHHLVVPRSKKKSPQKHYQLTVTYARSHGLIDNDNNLTKKGKQLIDKIRTFDTDGDGVPDVVDCEPLNPNKHGIERKIKKVEAELVKLTKLKSELMRRTSHELKTPLVSIKGFSELLLELH</sequence>
<dbReference type="GO" id="GO:0000155">
    <property type="term" value="F:phosphorelay sensor kinase activity"/>
    <property type="evidence" value="ECO:0007669"/>
    <property type="project" value="InterPro"/>
</dbReference>
<comment type="caution">
    <text evidence="3">The sequence shown here is derived from an EMBL/GenBank/DDBJ whole genome shotgun (WGS) entry which is preliminary data.</text>
</comment>
<dbReference type="InterPro" id="IPR036097">
    <property type="entry name" value="HisK_dim/P_sf"/>
</dbReference>
<dbReference type="AlphaFoldDB" id="A0A0F9GBF1"/>
<dbReference type="Gene3D" id="1.10.287.130">
    <property type="match status" value="1"/>
</dbReference>
<feature type="domain" description="Signal transduction histidine kinase dimerisation/phosphoacceptor" evidence="2">
    <location>
        <begin position="144"/>
        <end position="171"/>
    </location>
</feature>
<dbReference type="InterPro" id="IPR003661">
    <property type="entry name" value="HisK_dim/P_dom"/>
</dbReference>
<evidence type="ECO:0000313" key="3">
    <source>
        <dbReference type="EMBL" id="KKL96194.1"/>
    </source>
</evidence>
<accession>A0A0F9GBF1</accession>
<feature type="non-terminal residue" evidence="3">
    <location>
        <position position="173"/>
    </location>
</feature>
<name>A0A0F9GBF1_9ZZZZ</name>
<dbReference type="EMBL" id="LAZR01018496">
    <property type="protein sequence ID" value="KKL96194.1"/>
    <property type="molecule type" value="Genomic_DNA"/>
</dbReference>
<gene>
    <name evidence="3" type="ORF">LCGC14_1846960</name>
</gene>
<feature type="coiled-coil region" evidence="1">
    <location>
        <begin position="123"/>
        <end position="150"/>
    </location>
</feature>
<evidence type="ECO:0000256" key="1">
    <source>
        <dbReference type="SAM" id="Coils"/>
    </source>
</evidence>